<gene>
    <name evidence="2" type="ORF">ABID52_000678</name>
</gene>
<name>A0ABV2LHX5_9BACL</name>
<feature type="transmembrane region" description="Helical" evidence="1">
    <location>
        <begin position="102"/>
        <end position="120"/>
    </location>
</feature>
<protein>
    <submittedName>
        <fullName evidence="2">Uncharacterized protein</fullName>
    </submittedName>
</protein>
<keyword evidence="3" id="KW-1185">Reference proteome</keyword>
<feature type="transmembrane region" description="Helical" evidence="1">
    <location>
        <begin position="35"/>
        <end position="56"/>
    </location>
</feature>
<keyword evidence="1" id="KW-0472">Membrane</keyword>
<reference evidence="2 3" key="1">
    <citation type="submission" date="2024-06" db="EMBL/GenBank/DDBJ databases">
        <title>Genomic Encyclopedia of Type Strains, Phase IV (KMG-IV): sequencing the most valuable type-strain genomes for metagenomic binning, comparative biology and taxonomic classification.</title>
        <authorList>
            <person name="Goeker M."/>
        </authorList>
    </citation>
    <scope>NUCLEOTIDE SEQUENCE [LARGE SCALE GENOMIC DNA]</scope>
    <source>
        <strain evidence="2 3">DSM 100124</strain>
    </source>
</reference>
<keyword evidence="1" id="KW-0812">Transmembrane</keyword>
<sequence>MNNERIKRKFLAAILSSLLFSGFMAIGSSTMGNPGVNYLLFSVIFFVYSGAIIFIYGNIVSHLLEWLFNRFFQPSKITSLCSILLHGVFGSLIGLIGFNLSITIMGFVAALLYGIIDHWIKTRQNHGRSLKPLTFLVIAFFIPSLVLGFFADMVDPFTEEEAQDYVVTLPEYDDFPNTAGKIELTIHGFHVVRENIVKKNEDGTYLITLKETGTRGTEKAVWEITYRVERGASWLEKGQDEVRPLFTKEGIEYYLMK</sequence>
<dbReference type="Proteomes" id="UP001549097">
    <property type="component" value="Unassembled WGS sequence"/>
</dbReference>
<feature type="transmembrane region" description="Helical" evidence="1">
    <location>
        <begin position="132"/>
        <end position="151"/>
    </location>
</feature>
<evidence type="ECO:0000313" key="2">
    <source>
        <dbReference type="EMBL" id="MET3727097.1"/>
    </source>
</evidence>
<dbReference type="EMBL" id="JBEPMP010000001">
    <property type="protein sequence ID" value="MET3727097.1"/>
    <property type="molecule type" value="Genomic_DNA"/>
</dbReference>
<accession>A0ABV2LHX5</accession>
<organism evidence="2 3">
    <name type="scientific">Fictibacillus halophilus</name>
    <dbReference type="NCBI Taxonomy" id="1610490"/>
    <lineage>
        <taxon>Bacteria</taxon>
        <taxon>Bacillati</taxon>
        <taxon>Bacillota</taxon>
        <taxon>Bacilli</taxon>
        <taxon>Bacillales</taxon>
        <taxon>Fictibacillaceae</taxon>
        <taxon>Fictibacillus</taxon>
    </lineage>
</organism>
<evidence type="ECO:0000313" key="3">
    <source>
        <dbReference type="Proteomes" id="UP001549097"/>
    </source>
</evidence>
<dbReference type="RefSeq" id="WP_198768325.1">
    <property type="nucleotide sequence ID" value="NZ_JAEACF010000001.1"/>
</dbReference>
<comment type="caution">
    <text evidence="2">The sequence shown here is derived from an EMBL/GenBank/DDBJ whole genome shotgun (WGS) entry which is preliminary data.</text>
</comment>
<evidence type="ECO:0000256" key="1">
    <source>
        <dbReference type="SAM" id="Phobius"/>
    </source>
</evidence>
<keyword evidence="1" id="KW-1133">Transmembrane helix</keyword>
<proteinExistence type="predicted"/>